<name>A0A9X3Z3N6_9BACL</name>
<dbReference type="EMBL" id="JAPYYP010000013">
    <property type="protein sequence ID" value="MDA5109066.1"/>
    <property type="molecule type" value="Genomic_DNA"/>
</dbReference>
<evidence type="ECO:0000256" key="7">
    <source>
        <dbReference type="SAM" id="Phobius"/>
    </source>
</evidence>
<dbReference type="PANTHER" id="PTHR33452">
    <property type="entry name" value="OXIDOREDUCTASE CATD-RELATED"/>
    <property type="match status" value="1"/>
</dbReference>
<comment type="subcellular location">
    <subcellularLocation>
        <location evidence="1">Cell membrane</location>
        <topology evidence="1">Multi-pass membrane protein</topology>
    </subcellularLocation>
</comment>
<evidence type="ECO:0000256" key="5">
    <source>
        <dbReference type="ARBA" id="ARBA00022989"/>
    </source>
</evidence>
<dbReference type="InterPro" id="IPR032808">
    <property type="entry name" value="DoxX"/>
</dbReference>
<evidence type="ECO:0000256" key="6">
    <source>
        <dbReference type="ARBA" id="ARBA00023136"/>
    </source>
</evidence>
<dbReference type="Pfam" id="PF07681">
    <property type="entry name" value="DoxX"/>
    <property type="match status" value="1"/>
</dbReference>
<evidence type="ECO:0000313" key="8">
    <source>
        <dbReference type="EMBL" id="MDA5109066.1"/>
    </source>
</evidence>
<evidence type="ECO:0000256" key="2">
    <source>
        <dbReference type="ARBA" id="ARBA00006679"/>
    </source>
</evidence>
<evidence type="ECO:0000256" key="1">
    <source>
        <dbReference type="ARBA" id="ARBA00004651"/>
    </source>
</evidence>
<keyword evidence="5 7" id="KW-1133">Transmembrane helix</keyword>
<sequence>MVQQNGFGSFIVRVVLGVIFFAHGLQKFQGGLDKTAGFFESVGIPGFLAYVVAFLEGIGGICLVLGLGTRIIAGAFVVIMLGAIVTVKLKGGFLGGYELDVALMAMGLHLLISGSPALALDNLFLGRSKEAEQRA</sequence>
<feature type="transmembrane region" description="Helical" evidence="7">
    <location>
        <begin position="71"/>
        <end position="89"/>
    </location>
</feature>
<keyword evidence="4 7" id="KW-0812">Transmembrane</keyword>
<feature type="transmembrane region" description="Helical" evidence="7">
    <location>
        <begin position="7"/>
        <end position="24"/>
    </location>
</feature>
<dbReference type="RefSeq" id="WP_065067726.1">
    <property type="nucleotide sequence ID" value="NZ_JAPYYP010000013.1"/>
</dbReference>
<comment type="caution">
    <text evidence="8">The sequence shown here is derived from an EMBL/GenBank/DDBJ whole genome shotgun (WGS) entry which is preliminary data.</text>
</comment>
<reference evidence="8" key="1">
    <citation type="submission" date="2022-12" db="EMBL/GenBank/DDBJ databases">
        <title>Draft genome sequence of the thermophilic strain Brevibacillus thermoruber HT42, isolated from Los Humeros, Puebla, Mexico, with biotechnological potential.</title>
        <authorList>
            <person name="Lara Sanchez J."/>
            <person name="Solis Palacios R."/>
            <person name="Bustos Baena A.S."/>
            <person name="Ruz Baez A.E."/>
            <person name="Espinosa Luna G."/>
            <person name="Oliart Ros R.M."/>
        </authorList>
    </citation>
    <scope>NUCLEOTIDE SEQUENCE</scope>
    <source>
        <strain evidence="8">HT42</strain>
    </source>
</reference>
<evidence type="ECO:0000256" key="4">
    <source>
        <dbReference type="ARBA" id="ARBA00022692"/>
    </source>
</evidence>
<dbReference type="PANTHER" id="PTHR33452:SF1">
    <property type="entry name" value="INNER MEMBRANE PROTEIN YPHA-RELATED"/>
    <property type="match status" value="1"/>
</dbReference>
<gene>
    <name evidence="8" type="ORF">O3V59_11890</name>
</gene>
<dbReference type="Proteomes" id="UP001151071">
    <property type="component" value="Unassembled WGS sequence"/>
</dbReference>
<keyword evidence="6 7" id="KW-0472">Membrane</keyword>
<feature type="transmembrane region" description="Helical" evidence="7">
    <location>
        <begin position="101"/>
        <end position="125"/>
    </location>
</feature>
<feature type="transmembrane region" description="Helical" evidence="7">
    <location>
        <begin position="44"/>
        <end position="64"/>
    </location>
</feature>
<accession>A0A9X3Z3N6</accession>
<dbReference type="AlphaFoldDB" id="A0A9X3Z3N6"/>
<comment type="similarity">
    <text evidence="2">Belongs to the DoxX family.</text>
</comment>
<dbReference type="InterPro" id="IPR051907">
    <property type="entry name" value="DoxX-like_oxidoreductase"/>
</dbReference>
<keyword evidence="9" id="KW-1185">Reference proteome</keyword>
<protein>
    <submittedName>
        <fullName evidence="8">DoxX family protein</fullName>
    </submittedName>
</protein>
<proteinExistence type="inferred from homology"/>
<dbReference type="GO" id="GO:0005886">
    <property type="term" value="C:plasma membrane"/>
    <property type="evidence" value="ECO:0007669"/>
    <property type="project" value="UniProtKB-SubCell"/>
</dbReference>
<evidence type="ECO:0000313" key="9">
    <source>
        <dbReference type="Proteomes" id="UP001151071"/>
    </source>
</evidence>
<organism evidence="8 9">
    <name type="scientific">Brevibacillus thermoruber</name>
    <dbReference type="NCBI Taxonomy" id="33942"/>
    <lineage>
        <taxon>Bacteria</taxon>
        <taxon>Bacillati</taxon>
        <taxon>Bacillota</taxon>
        <taxon>Bacilli</taxon>
        <taxon>Bacillales</taxon>
        <taxon>Paenibacillaceae</taxon>
        <taxon>Brevibacillus</taxon>
    </lineage>
</organism>
<keyword evidence="3" id="KW-1003">Cell membrane</keyword>
<evidence type="ECO:0000256" key="3">
    <source>
        <dbReference type="ARBA" id="ARBA00022475"/>
    </source>
</evidence>